<gene>
    <name evidence="2" type="ORF">MSAN_02351300</name>
</gene>
<dbReference type="Pfam" id="PF11754">
    <property type="entry name" value="Velvet"/>
    <property type="match status" value="1"/>
</dbReference>
<evidence type="ECO:0000313" key="2">
    <source>
        <dbReference type="EMBL" id="KAF7335180.1"/>
    </source>
</evidence>
<dbReference type="Proteomes" id="UP000623467">
    <property type="component" value="Unassembled WGS sequence"/>
</dbReference>
<accession>A0A8H6X6W5</accession>
<dbReference type="InterPro" id="IPR037525">
    <property type="entry name" value="Velvet_dom"/>
</dbReference>
<dbReference type="InterPro" id="IPR038491">
    <property type="entry name" value="Velvet_dom_sf"/>
</dbReference>
<dbReference type="Gene3D" id="2.60.40.3960">
    <property type="entry name" value="Velvet domain"/>
    <property type="match status" value="1"/>
</dbReference>
<keyword evidence="3" id="KW-1185">Reference proteome</keyword>
<reference evidence="2" key="1">
    <citation type="submission" date="2020-05" db="EMBL/GenBank/DDBJ databases">
        <title>Mycena genomes resolve the evolution of fungal bioluminescence.</title>
        <authorList>
            <person name="Tsai I.J."/>
        </authorList>
    </citation>
    <scope>NUCLEOTIDE SEQUENCE</scope>
    <source>
        <strain evidence="2">160909Yilan</strain>
    </source>
</reference>
<evidence type="ECO:0000313" key="3">
    <source>
        <dbReference type="Proteomes" id="UP000623467"/>
    </source>
</evidence>
<protein>
    <submittedName>
        <fullName evidence="2">Velvet domain-containing protein</fullName>
    </submittedName>
</protein>
<name>A0A8H6X6W5_9AGAR</name>
<dbReference type="PROSITE" id="PS51821">
    <property type="entry name" value="VELVET"/>
    <property type="match status" value="1"/>
</dbReference>
<dbReference type="OrthoDB" id="5599552at2759"/>
<proteinExistence type="predicted"/>
<sequence>MSYSACDDYDFESIFSSQTIPATAQERWGHVQHCAESPVHPIGASTVGDPIQFSGGQFAGRTIRAALEELQKPVFGRKTVSIAREAKVDRRPLDPAPVASLSLFELFGSRTANLNERQIDYDSENVDLSGLMCSVDLFIVQPSPTPSPSASNGSISSTALSSTASPCKATSELVGTTVIQAVTIPWKGKTCVLFPFVDLSVKKEGHFVLQCVLLVYFIPRVIFFQIPLFLTSSPYQRARTILLFNQNAGVRLSVYTPPRKPRPLKNQLN</sequence>
<comment type="caution">
    <text evidence="2">The sequence shown here is derived from an EMBL/GenBank/DDBJ whole genome shotgun (WGS) entry which is preliminary data.</text>
</comment>
<feature type="domain" description="Velvet" evidence="1">
    <location>
        <begin position="60"/>
        <end position="269"/>
    </location>
</feature>
<dbReference type="AlphaFoldDB" id="A0A8H6X6W5"/>
<evidence type="ECO:0000259" key="1">
    <source>
        <dbReference type="PROSITE" id="PS51821"/>
    </source>
</evidence>
<dbReference type="EMBL" id="JACAZH010000042">
    <property type="protein sequence ID" value="KAF7335180.1"/>
    <property type="molecule type" value="Genomic_DNA"/>
</dbReference>
<organism evidence="2 3">
    <name type="scientific">Mycena sanguinolenta</name>
    <dbReference type="NCBI Taxonomy" id="230812"/>
    <lineage>
        <taxon>Eukaryota</taxon>
        <taxon>Fungi</taxon>
        <taxon>Dikarya</taxon>
        <taxon>Basidiomycota</taxon>
        <taxon>Agaricomycotina</taxon>
        <taxon>Agaricomycetes</taxon>
        <taxon>Agaricomycetidae</taxon>
        <taxon>Agaricales</taxon>
        <taxon>Marasmiineae</taxon>
        <taxon>Mycenaceae</taxon>
        <taxon>Mycena</taxon>
    </lineage>
</organism>